<dbReference type="PANTHER" id="PTHR32305">
    <property type="match status" value="1"/>
</dbReference>
<keyword evidence="3" id="KW-1185">Reference proteome</keyword>
<sequence length="335" mass="36144">MNHLKSGNAFFGKDSYKNYKYNGKELQETGMYDYGARMYMPDLGRWGVVDPLAEKHPNMSPFRYSFNNPINAIDPTGMLEGWVEEELNGQKSYTYDANVNTVSEAKAAGYNNASAVYENATVSRGSTLGMGGYSYSLNTDGSVTNNSDGSGINNTFVTGAGTTINAPSGTFMSEQKLDLTEKWANSSNFFAKFSYGIANNAYVTAQMFDGGLMERSEWSNPLGGNYGNLDGTPNYQQADALVNTVATAAPYARGAKAVNSLMPEGMSVLSRFGSATGTRGVINNTLNKGVDYVNGTVGKGMITRPVVTGAVNAAKPDSPIRNWLHKNVGYRPQFN</sequence>
<evidence type="ECO:0000313" key="3">
    <source>
        <dbReference type="Proteomes" id="UP000199426"/>
    </source>
</evidence>
<dbReference type="PANTHER" id="PTHR32305:SF15">
    <property type="entry name" value="PROTEIN RHSA-RELATED"/>
    <property type="match status" value="1"/>
</dbReference>
<dbReference type="Proteomes" id="UP000199426">
    <property type="component" value="Unassembled WGS sequence"/>
</dbReference>
<accession>A0A2X2VFA0</accession>
<evidence type="ECO:0000313" key="4">
    <source>
        <dbReference type="Proteomes" id="UP000251670"/>
    </source>
</evidence>
<organism evidence="2 4">
    <name type="scientific">Chryseobacterium jejuense</name>
    <dbReference type="NCBI Taxonomy" id="445960"/>
    <lineage>
        <taxon>Bacteria</taxon>
        <taxon>Pseudomonadati</taxon>
        <taxon>Bacteroidota</taxon>
        <taxon>Flavobacteriia</taxon>
        <taxon>Flavobacteriales</taxon>
        <taxon>Weeksellaceae</taxon>
        <taxon>Chryseobacterium group</taxon>
        <taxon>Chryseobacterium</taxon>
    </lineage>
</organism>
<reference evidence="1 3" key="1">
    <citation type="submission" date="2016-10" db="EMBL/GenBank/DDBJ databases">
        <authorList>
            <person name="Varghese N."/>
            <person name="Submissions S."/>
        </authorList>
    </citation>
    <scope>NUCLEOTIDE SEQUENCE [LARGE SCALE GENOMIC DNA]</scope>
    <source>
        <strain evidence="1 3">DSM 19299</strain>
    </source>
</reference>
<name>A0A2X2VFA0_CHRJE</name>
<protein>
    <submittedName>
        <fullName evidence="1 2">RHS repeat-associated core domain</fullName>
    </submittedName>
</protein>
<dbReference type="InterPro" id="IPR022385">
    <property type="entry name" value="Rhs_assc_core"/>
</dbReference>
<proteinExistence type="predicted"/>
<dbReference type="InterPro" id="IPR050708">
    <property type="entry name" value="T6SS_VgrG/RHS"/>
</dbReference>
<dbReference type="Gene3D" id="2.180.10.10">
    <property type="entry name" value="RHS repeat-associated core"/>
    <property type="match status" value="1"/>
</dbReference>
<dbReference type="Proteomes" id="UP000251670">
    <property type="component" value="Unassembled WGS sequence"/>
</dbReference>
<evidence type="ECO:0000313" key="1">
    <source>
        <dbReference type="EMBL" id="SDI80940.1"/>
    </source>
</evidence>
<dbReference type="AlphaFoldDB" id="A0A2X2VFA0"/>
<dbReference type="EMBL" id="UAWB01000002">
    <property type="protein sequence ID" value="SQB27766.1"/>
    <property type="molecule type" value="Genomic_DNA"/>
</dbReference>
<evidence type="ECO:0000313" key="2">
    <source>
        <dbReference type="EMBL" id="SQB27766.1"/>
    </source>
</evidence>
<dbReference type="NCBIfam" id="TIGR03696">
    <property type="entry name" value="Rhs_assc_core"/>
    <property type="match status" value="1"/>
</dbReference>
<gene>
    <name evidence="2" type="ORF">NCTC13492_01351</name>
    <name evidence="1" type="ORF">SAMN05421542_1873</name>
</gene>
<dbReference type="STRING" id="445960.SAMN05421542_1873"/>
<reference evidence="2 4" key="2">
    <citation type="submission" date="2018-06" db="EMBL/GenBank/DDBJ databases">
        <authorList>
            <consortium name="Pathogen Informatics"/>
            <person name="Doyle S."/>
        </authorList>
    </citation>
    <scope>NUCLEOTIDE SEQUENCE [LARGE SCALE GENOMIC DNA]</scope>
    <source>
        <strain evidence="2 4">NCTC13492</strain>
    </source>
</reference>
<dbReference type="EMBL" id="FNEG01000003">
    <property type="protein sequence ID" value="SDI80940.1"/>
    <property type="molecule type" value="Genomic_DNA"/>
</dbReference>